<dbReference type="EMBL" id="SBHS01000004">
    <property type="protein sequence ID" value="TWU76981.1"/>
    <property type="molecule type" value="Genomic_DNA"/>
</dbReference>
<feature type="coiled-coil region" evidence="1">
    <location>
        <begin position="74"/>
        <end position="101"/>
    </location>
</feature>
<dbReference type="Proteomes" id="UP000317257">
    <property type="component" value="Unassembled WGS sequence"/>
</dbReference>
<evidence type="ECO:0000313" key="3">
    <source>
        <dbReference type="EMBL" id="TWU76981.1"/>
    </source>
</evidence>
<name>A0A5C6GKY9_METRR</name>
<evidence type="ECO:0000256" key="2">
    <source>
        <dbReference type="SAM" id="MobiDB-lite"/>
    </source>
</evidence>
<evidence type="ECO:0000313" key="4">
    <source>
        <dbReference type="Proteomes" id="UP000317257"/>
    </source>
</evidence>
<comment type="caution">
    <text evidence="3">The sequence shown here is derived from an EMBL/GenBank/DDBJ whole genome shotgun (WGS) entry which is preliminary data.</text>
</comment>
<gene>
    <name evidence="3" type="ORF">ED733_007391</name>
</gene>
<proteinExistence type="predicted"/>
<dbReference type="AlphaFoldDB" id="A0A5C6GKY9"/>
<accession>A0A5C6GKY9</accession>
<sequence>MSTGIDERRKYVEGQINDTIDEIAEKERELANFVENMPTKETKAQLSRSAQSSRGRRSNSRDVGTLEKQNAEVLETAYQRKVEMEQNIARLVLKLYELREEEEVGRGK</sequence>
<reference evidence="4" key="1">
    <citation type="submission" date="2018-12" db="EMBL/GenBank/DDBJ databases">
        <title>The complete genome of Metarhizium rileyi, a key fungal pathogen of Lepidoptera.</title>
        <authorList>
            <person name="Binneck E."/>
            <person name="Lastra C.C.L."/>
            <person name="Sosa-Gomez D.R."/>
        </authorList>
    </citation>
    <scope>NUCLEOTIDE SEQUENCE [LARGE SCALE GENOMIC DNA]</scope>
    <source>
        <strain evidence="4">Cep018-CH2</strain>
    </source>
</reference>
<feature type="region of interest" description="Disordered" evidence="2">
    <location>
        <begin position="34"/>
        <end position="68"/>
    </location>
</feature>
<keyword evidence="1" id="KW-0175">Coiled coil</keyword>
<protein>
    <submittedName>
        <fullName evidence="3">Uncharacterized protein</fullName>
    </submittedName>
</protein>
<organism evidence="3 4">
    <name type="scientific">Metarhizium rileyi (strain RCEF 4871)</name>
    <name type="common">Nomuraea rileyi</name>
    <dbReference type="NCBI Taxonomy" id="1649241"/>
    <lineage>
        <taxon>Eukaryota</taxon>
        <taxon>Fungi</taxon>
        <taxon>Dikarya</taxon>
        <taxon>Ascomycota</taxon>
        <taxon>Pezizomycotina</taxon>
        <taxon>Sordariomycetes</taxon>
        <taxon>Hypocreomycetidae</taxon>
        <taxon>Hypocreales</taxon>
        <taxon>Clavicipitaceae</taxon>
        <taxon>Metarhizium</taxon>
    </lineage>
</organism>
<evidence type="ECO:0000256" key="1">
    <source>
        <dbReference type="SAM" id="Coils"/>
    </source>
</evidence>